<organism evidence="5 6">
    <name type="scientific">Methylobacterium crusticola</name>
    <dbReference type="NCBI Taxonomy" id="1697972"/>
    <lineage>
        <taxon>Bacteria</taxon>
        <taxon>Pseudomonadati</taxon>
        <taxon>Pseudomonadota</taxon>
        <taxon>Alphaproteobacteria</taxon>
        <taxon>Hyphomicrobiales</taxon>
        <taxon>Methylobacteriaceae</taxon>
        <taxon>Methylobacterium</taxon>
    </lineage>
</organism>
<keyword evidence="2 5" id="KW-0436">Ligase</keyword>
<reference evidence="5" key="2">
    <citation type="submission" date="2021-08" db="EMBL/GenBank/DDBJ databases">
        <authorList>
            <person name="Tani A."/>
            <person name="Ola A."/>
            <person name="Ogura Y."/>
            <person name="Katsura K."/>
            <person name="Hayashi T."/>
        </authorList>
    </citation>
    <scope>NUCLEOTIDE SEQUENCE</scope>
    <source>
        <strain evidence="5">KCTC 52305</strain>
    </source>
</reference>
<gene>
    <name evidence="5" type="primary">fadK_1</name>
    <name evidence="5" type="ORF">OPKNFCMD_4978</name>
</gene>
<keyword evidence="6" id="KW-1185">Reference proteome</keyword>
<dbReference type="Pfam" id="PF13193">
    <property type="entry name" value="AMP-binding_C"/>
    <property type="match status" value="1"/>
</dbReference>
<accession>A0ABQ4R3G1</accession>
<dbReference type="InterPro" id="IPR025110">
    <property type="entry name" value="AMP-bd_C"/>
</dbReference>
<dbReference type="InterPro" id="IPR000873">
    <property type="entry name" value="AMP-dep_synth/lig_dom"/>
</dbReference>
<evidence type="ECO:0000259" key="3">
    <source>
        <dbReference type="Pfam" id="PF00501"/>
    </source>
</evidence>
<dbReference type="Proteomes" id="UP001055167">
    <property type="component" value="Unassembled WGS sequence"/>
</dbReference>
<reference evidence="5" key="1">
    <citation type="journal article" date="2021" name="Front. Microbiol.">
        <title>Comprehensive Comparative Genomics and Phenotyping of Methylobacterium Species.</title>
        <authorList>
            <person name="Alessa O."/>
            <person name="Ogura Y."/>
            <person name="Fujitani Y."/>
            <person name="Takami H."/>
            <person name="Hayashi T."/>
            <person name="Sahin N."/>
            <person name="Tani A."/>
        </authorList>
    </citation>
    <scope>NUCLEOTIDE SEQUENCE</scope>
    <source>
        <strain evidence="5">KCTC 52305</strain>
    </source>
</reference>
<dbReference type="Gene3D" id="3.30.300.30">
    <property type="match status" value="1"/>
</dbReference>
<feature type="domain" description="AMP-dependent synthetase/ligase" evidence="3">
    <location>
        <begin position="39"/>
        <end position="401"/>
    </location>
</feature>
<sequence>MIRDISGWTIRLDPEEVAARRAGGVWRGRTIADDARALAEAAPGRTCVRAGDEALTYGEALARAERLAAGLWRLGLRPGDVVSFQLPNWLEAVVVDLAAALLGLVVNPIVPIYRHAEVAQILADCRARAVLVPETDRGFAYGAMMRDLAAGLPDLAHVVVLRGTGGLAGTVAYEDLAAEDGPVPWPAQRPEAVKLVMYTSGTTGRPKGVLHTHETMPRSLRCCVEHWGIAPGDVVLMPSPVTHITGYGWGLEMPFYHGLEAVLMERWQADEAVALIDRHGASVTVGATPFLAELVEAGERAGSRLASLKVFACGGAAVSPGLVRRANGLFARGRACRVYGSTEAPMVTLGFVGPGSADLAADTDGRIVDYAVAVVDEAGAPAAPGREGEILVSGASLFVGYADAAETRAAFTADGRFRMGDIGYLTGEGAVVITGRKKDLIIRGGENISAKEIEDALHRHPAVREAAVVAMPHPRLVETVCAYVIPREGAVPALPALAEHLARLGLARQKVPEHLEIVGAFPRTASGKIRKDVLRAQIAARLAERSGDA</sequence>
<dbReference type="InterPro" id="IPR042099">
    <property type="entry name" value="ANL_N_sf"/>
</dbReference>
<evidence type="ECO:0000313" key="5">
    <source>
        <dbReference type="EMBL" id="GJD52216.1"/>
    </source>
</evidence>
<comment type="similarity">
    <text evidence="1">Belongs to the ATP-dependent AMP-binding enzyme family.</text>
</comment>
<evidence type="ECO:0000313" key="6">
    <source>
        <dbReference type="Proteomes" id="UP001055167"/>
    </source>
</evidence>
<dbReference type="Pfam" id="PF00501">
    <property type="entry name" value="AMP-binding"/>
    <property type="match status" value="1"/>
</dbReference>
<evidence type="ECO:0000256" key="2">
    <source>
        <dbReference type="ARBA" id="ARBA00022598"/>
    </source>
</evidence>
<evidence type="ECO:0000256" key="1">
    <source>
        <dbReference type="ARBA" id="ARBA00006432"/>
    </source>
</evidence>
<protein>
    <submittedName>
        <fullName evidence="5">Medium-chain fatty-acid--CoA ligase</fullName>
    </submittedName>
</protein>
<dbReference type="SUPFAM" id="SSF56801">
    <property type="entry name" value="Acetyl-CoA synthetase-like"/>
    <property type="match status" value="1"/>
</dbReference>
<dbReference type="GO" id="GO:0016874">
    <property type="term" value="F:ligase activity"/>
    <property type="evidence" value="ECO:0007669"/>
    <property type="project" value="UniProtKB-KW"/>
</dbReference>
<dbReference type="RefSeq" id="WP_128563131.1">
    <property type="nucleotide sequence ID" value="NZ_BPQH01000017.1"/>
</dbReference>
<comment type="caution">
    <text evidence="5">The sequence shown here is derived from an EMBL/GenBank/DDBJ whole genome shotgun (WGS) entry which is preliminary data.</text>
</comment>
<dbReference type="EMBL" id="BPQH01000017">
    <property type="protein sequence ID" value="GJD52216.1"/>
    <property type="molecule type" value="Genomic_DNA"/>
</dbReference>
<dbReference type="InterPro" id="IPR045851">
    <property type="entry name" value="AMP-bd_C_sf"/>
</dbReference>
<name>A0ABQ4R3G1_9HYPH</name>
<dbReference type="Gene3D" id="3.40.50.12780">
    <property type="entry name" value="N-terminal domain of ligase-like"/>
    <property type="match status" value="1"/>
</dbReference>
<proteinExistence type="inferred from homology"/>
<feature type="domain" description="AMP-binding enzyme C-terminal" evidence="4">
    <location>
        <begin position="452"/>
        <end position="528"/>
    </location>
</feature>
<dbReference type="PROSITE" id="PS00455">
    <property type="entry name" value="AMP_BINDING"/>
    <property type="match status" value="1"/>
</dbReference>
<evidence type="ECO:0000259" key="4">
    <source>
        <dbReference type="Pfam" id="PF13193"/>
    </source>
</evidence>
<dbReference type="PANTHER" id="PTHR43201:SF5">
    <property type="entry name" value="MEDIUM-CHAIN ACYL-COA LIGASE ACSF2, MITOCHONDRIAL"/>
    <property type="match status" value="1"/>
</dbReference>
<dbReference type="InterPro" id="IPR020845">
    <property type="entry name" value="AMP-binding_CS"/>
</dbReference>
<dbReference type="PANTHER" id="PTHR43201">
    <property type="entry name" value="ACYL-COA SYNTHETASE"/>
    <property type="match status" value="1"/>
</dbReference>